<dbReference type="Pfam" id="PF00407">
    <property type="entry name" value="Bet_v_1"/>
    <property type="match status" value="2"/>
</dbReference>
<dbReference type="InParanoid" id="A0A7N2LWK9"/>
<dbReference type="CDD" id="cd07816">
    <property type="entry name" value="Bet_v1-like"/>
    <property type="match status" value="2"/>
</dbReference>
<comment type="similarity">
    <text evidence="1">Belongs to the BetVI family.</text>
</comment>
<dbReference type="GO" id="GO:0005634">
    <property type="term" value="C:nucleus"/>
    <property type="evidence" value="ECO:0007669"/>
    <property type="project" value="TreeGrafter"/>
</dbReference>
<dbReference type="GO" id="GO:0038023">
    <property type="term" value="F:signaling receptor activity"/>
    <property type="evidence" value="ECO:0007669"/>
    <property type="project" value="InterPro"/>
</dbReference>
<evidence type="ECO:0000256" key="1">
    <source>
        <dbReference type="ARBA" id="ARBA00009744"/>
    </source>
</evidence>
<proteinExistence type="inferred from homology"/>
<dbReference type="SUPFAM" id="SSF55961">
    <property type="entry name" value="Bet v1-like"/>
    <property type="match status" value="2"/>
</dbReference>
<keyword evidence="3" id="KW-0568">Pathogenesis-related protein</keyword>
<dbReference type="PANTHER" id="PTHR31213">
    <property type="entry name" value="OS08G0374000 PROTEIN-RELATED"/>
    <property type="match status" value="1"/>
</dbReference>
<dbReference type="GO" id="GO:0010427">
    <property type="term" value="F:abscisic acid binding"/>
    <property type="evidence" value="ECO:0007669"/>
    <property type="project" value="InterPro"/>
</dbReference>
<dbReference type="PROSITE" id="PS00451">
    <property type="entry name" value="PATHOGENESIS_BETVI"/>
    <property type="match status" value="1"/>
</dbReference>
<dbReference type="GO" id="GO:0009738">
    <property type="term" value="P:abscisic acid-activated signaling pathway"/>
    <property type="evidence" value="ECO:0007669"/>
    <property type="project" value="InterPro"/>
</dbReference>
<dbReference type="InterPro" id="IPR050279">
    <property type="entry name" value="Plant_def-hormone_signal"/>
</dbReference>
<dbReference type="GO" id="GO:0006952">
    <property type="term" value="P:defense response"/>
    <property type="evidence" value="ECO:0007669"/>
    <property type="project" value="UniProtKB-KW"/>
</dbReference>
<evidence type="ECO:0000313" key="6">
    <source>
        <dbReference type="Proteomes" id="UP000594261"/>
    </source>
</evidence>
<protein>
    <recommendedName>
        <fullName evidence="4">Bet v I/Major latex protein domain-containing protein</fullName>
    </recommendedName>
</protein>
<dbReference type="Gramene" id="QL06p011029:mrna">
    <property type="protein sequence ID" value="QL06p011029:mrna"/>
    <property type="gene ID" value="QL06p011029"/>
</dbReference>
<dbReference type="AlphaFoldDB" id="A0A7N2LWK9"/>
<evidence type="ECO:0000256" key="2">
    <source>
        <dbReference type="ARBA" id="ARBA00022821"/>
    </source>
</evidence>
<evidence type="ECO:0000259" key="4">
    <source>
        <dbReference type="SMART" id="SM01037"/>
    </source>
</evidence>
<name>A0A7N2LWK9_QUELO</name>
<reference evidence="5 6" key="1">
    <citation type="journal article" date="2016" name="G3 (Bethesda)">
        <title>First Draft Assembly and Annotation of the Genome of a California Endemic Oak Quercus lobata Nee (Fagaceae).</title>
        <authorList>
            <person name="Sork V.L."/>
            <person name="Fitz-Gibbon S.T."/>
            <person name="Puiu D."/>
            <person name="Crepeau M."/>
            <person name="Gugger P.F."/>
            <person name="Sherman R."/>
            <person name="Stevens K."/>
            <person name="Langley C.H."/>
            <person name="Pellegrini M."/>
            <person name="Salzberg S.L."/>
        </authorList>
    </citation>
    <scope>NUCLEOTIDE SEQUENCE [LARGE SCALE GENOMIC DNA]</scope>
    <source>
        <strain evidence="5 6">cv. SW786</strain>
    </source>
</reference>
<dbReference type="OMA" id="THESQET"/>
<dbReference type="FunFam" id="3.30.530.20:FF:000007">
    <property type="entry name" value="Major pollen allergen Bet v 1-A"/>
    <property type="match status" value="2"/>
</dbReference>
<feature type="domain" description="Bet v I/Major latex protein" evidence="4">
    <location>
        <begin position="4"/>
        <end position="154"/>
    </location>
</feature>
<dbReference type="GO" id="GO:0004864">
    <property type="term" value="F:protein phosphatase inhibitor activity"/>
    <property type="evidence" value="ECO:0007669"/>
    <property type="project" value="InterPro"/>
</dbReference>
<dbReference type="EnsemblPlants" id="QL06p011029:mrna">
    <property type="protein sequence ID" value="QL06p011029:mrna"/>
    <property type="gene ID" value="QL06p011029"/>
</dbReference>
<dbReference type="SMART" id="SM01037">
    <property type="entry name" value="Bet_v_1"/>
    <property type="match status" value="1"/>
</dbReference>
<accession>A0A7N2LWK9</accession>
<dbReference type="InterPro" id="IPR024949">
    <property type="entry name" value="Bet_v_I_allergen"/>
</dbReference>
<dbReference type="GO" id="GO:0005737">
    <property type="term" value="C:cytoplasm"/>
    <property type="evidence" value="ECO:0007669"/>
    <property type="project" value="TreeGrafter"/>
</dbReference>
<dbReference type="EMBL" id="LRBV02000006">
    <property type="status" value="NOT_ANNOTATED_CDS"/>
    <property type="molecule type" value="Genomic_DNA"/>
</dbReference>
<organism evidence="5 6">
    <name type="scientific">Quercus lobata</name>
    <name type="common">Valley oak</name>
    <dbReference type="NCBI Taxonomy" id="97700"/>
    <lineage>
        <taxon>Eukaryota</taxon>
        <taxon>Viridiplantae</taxon>
        <taxon>Streptophyta</taxon>
        <taxon>Embryophyta</taxon>
        <taxon>Tracheophyta</taxon>
        <taxon>Spermatophyta</taxon>
        <taxon>Magnoliopsida</taxon>
        <taxon>eudicotyledons</taxon>
        <taxon>Gunneridae</taxon>
        <taxon>Pentapetalae</taxon>
        <taxon>rosids</taxon>
        <taxon>fabids</taxon>
        <taxon>Fagales</taxon>
        <taxon>Fagaceae</taxon>
        <taxon>Quercus</taxon>
    </lineage>
</organism>
<dbReference type="PRINTS" id="PR00634">
    <property type="entry name" value="BETALLERGEN"/>
</dbReference>
<dbReference type="SMR" id="A0A7N2LWK9"/>
<dbReference type="InterPro" id="IPR000916">
    <property type="entry name" value="Bet_v_I/MLP"/>
</dbReference>
<dbReference type="Proteomes" id="UP000594261">
    <property type="component" value="Chromosome 6"/>
</dbReference>
<dbReference type="Gene3D" id="3.30.530.20">
    <property type="match status" value="2"/>
</dbReference>
<reference evidence="5" key="2">
    <citation type="submission" date="2021-01" db="UniProtKB">
        <authorList>
            <consortium name="EnsemblPlants"/>
        </authorList>
    </citation>
    <scope>IDENTIFICATION</scope>
</reference>
<dbReference type="InterPro" id="IPR023393">
    <property type="entry name" value="START-like_dom_sf"/>
</dbReference>
<keyword evidence="2" id="KW-0611">Plant defense</keyword>
<sequence length="332" mass="36566">MGVFTHESQETSVIPPARLFKAFILDSDNLIQKVLPQAIKSTEIIEGNGGPGTIKKITFGEASKFKYAKHRIDALDPENCTYTFSVIEGDALTDMESLSTEIKCVASPDGGSIMKSTTKYQPKGDFQLKEEHIQAAIEKATGLFKAVEAYLVAHPDLYKPPMLSYSKCSIDNSNRIITRHMGTSAIPPARLFKAFILDGDNLIPKVVPQAVKSVERIEGNGGPGTIRKITFGEGSKYKYGKHRIDVMDPEHYTCCFSVIEGDGLSDNIENISTETKIVASPDGGSIVKRTSKYQTKGDFQLTEEHFQGGKERATMIFKGIETYLVAHPDLYN</sequence>
<keyword evidence="6" id="KW-1185">Reference proteome</keyword>
<dbReference type="PANTHER" id="PTHR31213:SF55">
    <property type="entry name" value="STRESS-INDUCED PROTEIN SAM22"/>
    <property type="match status" value="1"/>
</dbReference>
<evidence type="ECO:0000313" key="5">
    <source>
        <dbReference type="EnsemblPlants" id="QL06p011029:mrna"/>
    </source>
</evidence>
<evidence type="ECO:0000256" key="3">
    <source>
        <dbReference type="ARBA" id="ARBA00023265"/>
    </source>
</evidence>